<dbReference type="Proteomes" id="UP000030744">
    <property type="component" value="Unassembled WGS sequence"/>
</dbReference>
<reference evidence="1" key="1">
    <citation type="submission" date="2013-10" db="EMBL/GenBank/DDBJ databases">
        <title>Genomic analysis of the causative agents of coccidiosis in chickens.</title>
        <authorList>
            <person name="Reid A.J."/>
            <person name="Blake D."/>
            <person name="Billington K."/>
            <person name="Browne H."/>
            <person name="Dunn M."/>
            <person name="Hung S."/>
            <person name="Kawahara F."/>
            <person name="Miranda-Saavedra D."/>
            <person name="Mourier T."/>
            <person name="Nagra H."/>
            <person name="Otto T.D."/>
            <person name="Rawlings N."/>
            <person name="Sanchez A."/>
            <person name="Sanders M."/>
            <person name="Subramaniam C."/>
            <person name="Tay Y."/>
            <person name="Dear P."/>
            <person name="Doerig C."/>
            <person name="Gruber A."/>
            <person name="Parkinson J."/>
            <person name="Shirley M."/>
            <person name="Wan K.L."/>
            <person name="Berriman M."/>
            <person name="Tomley F."/>
            <person name="Pain A."/>
        </authorList>
    </citation>
    <scope>NUCLEOTIDE SEQUENCE [LARGE SCALE GENOMIC DNA]</scope>
    <source>
        <strain evidence="1">Houghton</strain>
    </source>
</reference>
<dbReference type="Pfam" id="PF08282">
    <property type="entry name" value="Hydrolase_3"/>
    <property type="match status" value="2"/>
</dbReference>
<sequence>MLIVHFSIDGPQHLCRLVDVQKTQFPQRDRPIRLIVVDVDGTLTTNDGIFSTKNIEGFKRAKELGIEVAFATGKDPKATEDALGYDTLEAIGYFGFPGVFVNGAYVVDRQGDIIADGPLTKIQKDRLLRSFSAHGLGNVSFGKTPPGPVLGTRDDTYTSQYRAVVSDEPRKLDEVLPHLKEEFGEEIGFARWAARAFSAYRAEFNKGTGLRQLASRLNIDCEDILALGNADNDLSMFKEAGIAVCVEDGDDIAKDAADYITVKSSEGALFAVVQEIEKLGYYPRAFQQPETAERRLHRKAGNTVQMEILKDPKGQRRLLGYRYNLLKERQIRDNLTLAFLSRHMALSQWLPPTHSAIYKERETVKPSDEGAIFAMLETKKCKEAQNGICQAGEVQGALAKLQQMMQMEMVT</sequence>
<dbReference type="GO" id="GO:0000287">
    <property type="term" value="F:magnesium ion binding"/>
    <property type="evidence" value="ECO:0007669"/>
    <property type="project" value="TreeGrafter"/>
</dbReference>
<dbReference type="GO" id="GO:0005829">
    <property type="term" value="C:cytosol"/>
    <property type="evidence" value="ECO:0007669"/>
    <property type="project" value="TreeGrafter"/>
</dbReference>
<reference evidence="1" key="2">
    <citation type="submission" date="2013-10" db="EMBL/GenBank/DDBJ databases">
        <authorList>
            <person name="Aslett M."/>
        </authorList>
    </citation>
    <scope>NUCLEOTIDE SEQUENCE [LARGE SCALE GENOMIC DNA]</scope>
    <source>
        <strain evidence="1">Houghton</strain>
    </source>
</reference>
<dbReference type="PANTHER" id="PTHR10000">
    <property type="entry name" value="PHOSPHOSERINE PHOSPHATASE"/>
    <property type="match status" value="1"/>
</dbReference>
<dbReference type="SUPFAM" id="SSF56784">
    <property type="entry name" value="HAD-like"/>
    <property type="match status" value="1"/>
</dbReference>
<dbReference type="Gene3D" id="3.30.1240.10">
    <property type="match status" value="1"/>
</dbReference>
<dbReference type="VEuPathDB" id="ToxoDB:EMH_0059800"/>
<protein>
    <recommendedName>
        <fullName evidence="3">Haloacid dehalogenase-like hydrolase domain-containing protein</fullName>
    </recommendedName>
</protein>
<evidence type="ECO:0000313" key="1">
    <source>
        <dbReference type="EMBL" id="CDJ34096.1"/>
    </source>
</evidence>
<keyword evidence="2" id="KW-1185">Reference proteome</keyword>
<dbReference type="InterPro" id="IPR036412">
    <property type="entry name" value="HAD-like_sf"/>
</dbReference>
<evidence type="ECO:0000313" key="2">
    <source>
        <dbReference type="Proteomes" id="UP000030744"/>
    </source>
</evidence>
<dbReference type="Gene3D" id="3.40.50.1000">
    <property type="entry name" value="HAD superfamily/HAD-like"/>
    <property type="match status" value="2"/>
</dbReference>
<dbReference type="PANTHER" id="PTHR10000:SF8">
    <property type="entry name" value="HAD SUPERFAMILY HYDROLASE-LIKE, TYPE 3"/>
    <property type="match status" value="1"/>
</dbReference>
<proteinExistence type="predicted"/>
<organism evidence="1 2">
    <name type="scientific">Eimeria mitis</name>
    <dbReference type="NCBI Taxonomy" id="44415"/>
    <lineage>
        <taxon>Eukaryota</taxon>
        <taxon>Sar</taxon>
        <taxon>Alveolata</taxon>
        <taxon>Apicomplexa</taxon>
        <taxon>Conoidasida</taxon>
        <taxon>Coccidia</taxon>
        <taxon>Eucoccidiorida</taxon>
        <taxon>Eimeriorina</taxon>
        <taxon>Eimeriidae</taxon>
        <taxon>Eimeria</taxon>
    </lineage>
</organism>
<dbReference type="EMBL" id="HG686088">
    <property type="protein sequence ID" value="CDJ34096.1"/>
    <property type="molecule type" value="Genomic_DNA"/>
</dbReference>
<dbReference type="GeneID" id="25380592"/>
<gene>
    <name evidence="1" type="ORF">EMH_0059800</name>
</gene>
<dbReference type="InterPro" id="IPR023214">
    <property type="entry name" value="HAD_sf"/>
</dbReference>
<name>U6KBC0_9EIME</name>
<dbReference type="AlphaFoldDB" id="U6KBC0"/>
<dbReference type="GO" id="GO:0016791">
    <property type="term" value="F:phosphatase activity"/>
    <property type="evidence" value="ECO:0007669"/>
    <property type="project" value="TreeGrafter"/>
</dbReference>
<dbReference type="RefSeq" id="XP_013356659.1">
    <property type="nucleotide sequence ID" value="XM_013501205.1"/>
</dbReference>
<dbReference type="OrthoDB" id="27226at2759"/>
<accession>U6KBC0</accession>
<evidence type="ECO:0008006" key="3">
    <source>
        <dbReference type="Google" id="ProtNLM"/>
    </source>
</evidence>